<feature type="chain" id="PRO_5033017198" evidence="1">
    <location>
        <begin position="35"/>
        <end position="177"/>
    </location>
</feature>
<sequence>MTSSRPTLRQFRKPMGCAALATLCGLMLSACTTAIPIRTSIEIDAPRPQVFAVLTDFAAYPEWNPYHVRVVGEAVEGADLEVRVKRPDGKVIDVPQVHVLRVEKDRALYWGGGISGIFKGEHRFDLEDLPGGGTLVRHEEDFEGLFIGFADLPPDVLAEGYRGVNRALKAYVEASAP</sequence>
<dbReference type="GeneID" id="300653609"/>
<organism evidence="2 3">
    <name type="scientific">Pyruvatibacter mobilis</name>
    <dbReference type="NCBI Taxonomy" id="1712261"/>
    <lineage>
        <taxon>Bacteria</taxon>
        <taxon>Pseudomonadati</taxon>
        <taxon>Pseudomonadota</taxon>
        <taxon>Alphaproteobacteria</taxon>
        <taxon>Hyphomicrobiales</taxon>
        <taxon>Parvibaculaceae</taxon>
        <taxon>Pyruvatibacter</taxon>
    </lineage>
</organism>
<proteinExistence type="predicted"/>
<keyword evidence="1" id="KW-0732">Signal</keyword>
<dbReference type="PANTHER" id="PTHR36166:SF1">
    <property type="entry name" value="SRPBCC DOMAIN-CONTAINING PROTEIN"/>
    <property type="match status" value="1"/>
</dbReference>
<dbReference type="PANTHER" id="PTHR36166">
    <property type="entry name" value="CHROMOSOME 9, WHOLE GENOME SHOTGUN SEQUENCE"/>
    <property type="match status" value="1"/>
</dbReference>
<evidence type="ECO:0000313" key="2">
    <source>
        <dbReference type="EMBL" id="NBG94621.1"/>
    </source>
</evidence>
<keyword evidence="3" id="KW-1185">Reference proteome</keyword>
<comment type="caution">
    <text evidence="2">The sequence shown here is derived from an EMBL/GenBank/DDBJ whole genome shotgun (WGS) entry which is preliminary data.</text>
</comment>
<dbReference type="CDD" id="cd07822">
    <property type="entry name" value="SRPBCC_4"/>
    <property type="match status" value="1"/>
</dbReference>
<protein>
    <submittedName>
        <fullName evidence="2">SRPBCC domain-containing protein</fullName>
    </submittedName>
</protein>
<feature type="signal peptide" evidence="1">
    <location>
        <begin position="1"/>
        <end position="34"/>
    </location>
</feature>
<dbReference type="OrthoDB" id="9800600at2"/>
<dbReference type="InterPro" id="IPR019587">
    <property type="entry name" value="Polyketide_cyclase/dehydratase"/>
</dbReference>
<dbReference type="SUPFAM" id="SSF55961">
    <property type="entry name" value="Bet v1-like"/>
    <property type="match status" value="1"/>
</dbReference>
<dbReference type="PROSITE" id="PS51257">
    <property type="entry name" value="PROKAR_LIPOPROTEIN"/>
    <property type="match status" value="1"/>
</dbReference>
<dbReference type="EMBL" id="WXYQ01000001">
    <property type="protein sequence ID" value="NBG94621.1"/>
    <property type="molecule type" value="Genomic_DNA"/>
</dbReference>
<reference evidence="2 3" key="1">
    <citation type="journal article" date="2016" name="Int. J. Syst. Evol. Microbiol.">
        <title>Pyruvatibacter mobilis gen. nov., sp. nov., a marine bacterium from the culture broth of Picochlorum sp. 122.</title>
        <authorList>
            <person name="Wang G."/>
            <person name="Tang M."/>
            <person name="Wu H."/>
            <person name="Dai S."/>
            <person name="Li T."/>
            <person name="Chen C."/>
            <person name="He H."/>
            <person name="Fan J."/>
            <person name="Xiang W."/>
            <person name="Li X."/>
        </authorList>
    </citation>
    <scope>NUCLEOTIDE SEQUENCE [LARGE SCALE GENOMIC DNA]</scope>
    <source>
        <strain evidence="2 3">GYP-11</strain>
    </source>
</reference>
<gene>
    <name evidence="2" type="ORF">GTQ45_02630</name>
</gene>
<dbReference type="Pfam" id="PF10604">
    <property type="entry name" value="Polyketide_cyc2"/>
    <property type="match status" value="1"/>
</dbReference>
<dbReference type="InterPro" id="IPR023393">
    <property type="entry name" value="START-like_dom_sf"/>
</dbReference>
<evidence type="ECO:0000313" key="3">
    <source>
        <dbReference type="Proteomes" id="UP000470384"/>
    </source>
</evidence>
<accession>A0A845Q953</accession>
<dbReference type="AlphaFoldDB" id="A0A845Q953"/>
<dbReference type="Proteomes" id="UP000470384">
    <property type="component" value="Unassembled WGS sequence"/>
</dbReference>
<evidence type="ECO:0000256" key="1">
    <source>
        <dbReference type="SAM" id="SignalP"/>
    </source>
</evidence>
<name>A0A845Q953_9HYPH</name>
<dbReference type="RefSeq" id="WP_160586689.1">
    <property type="nucleotide sequence ID" value="NZ_BMHN01000001.1"/>
</dbReference>
<dbReference type="Gene3D" id="3.30.530.20">
    <property type="match status" value="1"/>
</dbReference>